<name>A0A1N6KAW1_9BACT</name>
<dbReference type="STRING" id="536979.SAMN04488055_5461"/>
<dbReference type="Proteomes" id="UP000185003">
    <property type="component" value="Unassembled WGS sequence"/>
</dbReference>
<evidence type="ECO:0000313" key="1">
    <source>
        <dbReference type="EMBL" id="SIO53690.1"/>
    </source>
</evidence>
<reference evidence="1 2" key="1">
    <citation type="submission" date="2016-11" db="EMBL/GenBank/DDBJ databases">
        <authorList>
            <person name="Jaros S."/>
            <person name="Januszkiewicz K."/>
            <person name="Wedrychowicz H."/>
        </authorList>
    </citation>
    <scope>NUCLEOTIDE SEQUENCE [LARGE SCALE GENOMIC DNA]</scope>
    <source>
        <strain evidence="1 2">DSM 24787</strain>
    </source>
</reference>
<sequence>MSGRDSMRGYVFQTIVSVMKALSNQGWEYVSIEPSTPEDKVDIIWAGIDENLVCQQVKSSYKNFSKPDIVRWLEVMVKDVPTSTEYQLLLVGNVATGVDTFINDIRKKNADFRTGSELLDDNLSKIFVELIPFQAEYLQDVITNQVAKFLSDEGFQLPHGAYELIAGGLIYQFFEFSIFEKKVHRTEVAELLIDWAKRNYQKAFGAYTQSRNLLLSCYTGDGKLEESMAGKSLTMDLSNISYFYKGIREVFAAFQEAVSYDLPARKTVVPLPERSPLGINFMELEIRSAEFDKDRKDFISKRLRSYFNIEPPPGFFNVGELNWIVPTLTTMLTFGNRYEGTDDEKKKNEHLRKLYFRLKEIDELVKCIDCIERYVAIPVAIQNMGSFDEDIKLEIKIPSDIEVLTAENLYIPEDGDVLESLMDDDFLFKNLGQPSNSTVSEYPDTMPFTYTKMPSFSLLQAGPDLNYMKKVFKRAAENILDNEVFTDRPGFTLLRYTFRKLNPHQSVFLPSYLFLKSKKPFNIEYSITSKHTIKVTTGMLNITPEVEVDKSIYKRLFQHYRSKIVDFDDEEI</sequence>
<dbReference type="EMBL" id="FSRA01000002">
    <property type="protein sequence ID" value="SIO53690.1"/>
    <property type="molecule type" value="Genomic_DNA"/>
</dbReference>
<gene>
    <name evidence="1" type="ORF">SAMN04488055_5461</name>
</gene>
<protein>
    <submittedName>
        <fullName evidence="1">Uncharacterized protein</fullName>
    </submittedName>
</protein>
<keyword evidence="2" id="KW-1185">Reference proteome</keyword>
<evidence type="ECO:0000313" key="2">
    <source>
        <dbReference type="Proteomes" id="UP000185003"/>
    </source>
</evidence>
<accession>A0A1N6KAW1</accession>
<organism evidence="1 2">
    <name type="scientific">Chitinophaga niabensis</name>
    <dbReference type="NCBI Taxonomy" id="536979"/>
    <lineage>
        <taxon>Bacteria</taxon>
        <taxon>Pseudomonadati</taxon>
        <taxon>Bacteroidota</taxon>
        <taxon>Chitinophagia</taxon>
        <taxon>Chitinophagales</taxon>
        <taxon>Chitinophagaceae</taxon>
        <taxon>Chitinophaga</taxon>
    </lineage>
</organism>
<proteinExistence type="predicted"/>
<dbReference type="AlphaFoldDB" id="A0A1N6KAW1"/>